<accession>A0A328VH74</accession>
<evidence type="ECO:0000256" key="11">
    <source>
        <dbReference type="SAM" id="Phobius"/>
    </source>
</evidence>
<dbReference type="AlphaFoldDB" id="A0A328VH74"/>
<keyword evidence="3" id="KW-0808">Transferase</keyword>
<dbReference type="Gene3D" id="2.60.120.560">
    <property type="entry name" value="Exo-inulinase, domain 1"/>
    <property type="match status" value="1"/>
</dbReference>
<dbReference type="Gene3D" id="1.10.510.10">
    <property type="entry name" value="Transferase(Phosphotransferase) domain 1"/>
    <property type="match status" value="1"/>
</dbReference>
<evidence type="ECO:0000259" key="12">
    <source>
        <dbReference type="PROSITE" id="PS50011"/>
    </source>
</evidence>
<gene>
    <name evidence="13" type="ORF">A4R35_07885</name>
</gene>
<evidence type="ECO:0000313" key="13">
    <source>
        <dbReference type="EMBL" id="RAQ95452.1"/>
    </source>
</evidence>
<feature type="binding site" evidence="9">
    <location>
        <position position="43"/>
    </location>
    <ligand>
        <name>ATP</name>
        <dbReference type="ChEBI" id="CHEBI:30616"/>
    </ligand>
</feature>
<sequence length="639" mass="69921">MDSDALIGQRLGAYLIQRKLGEGAMARVYKAYHSRLRRDVAIKIIRPEVAARPGFAARFEREAQLIASLEHPHIVAVYDFGEADLGRLGTIPYLVMQYVGGGTLRDLLRNRRPLDQKLAIRYARDLARALHLAHERGIVHRDVKPQNMLLSSGPQREILLSDFGIAKLLDRRASPAVRRDRLPLPDESEEEGEPTQPELEHLQLTSAGELIGTAAYMAPEQIKRLPVDERTDIYALGVVLFQMLTGHPPFEADSAVGLLYQHVYRTAPDARTINPAVSEKLARMTARALAKAPDERFQSAAELAQALDLLLSRESEAIYPSPRDQDSGRMLAQPGRASALELAAAPEDSSAAPAQITTAPSHTETPPAATSALTSVLRPGRASIGTGTHSQTLPASLRRQIWERRWLSFALGGLVLLLLIATTLMQSPLSSWLRFLNTSGSTSEAVARPFTDTFQNNQQRWTESAPALSTAIGNGQYLITIDWTPPATYYFPYPQAVGSLPASFTLQAQMQRLAGEEENWYGIAFRLHPEGNYVSCYALVIDGAGHYALWKFDAHAAQPGTPLVLVSGTYPPRPHAPDTLEISVRGDTFTARINAVPLDFNAPTHSVSDRGGYSGGKAGLLLTGPNARFSITRFSLTVP</sequence>
<dbReference type="SUPFAM" id="SSF56112">
    <property type="entry name" value="Protein kinase-like (PK-like)"/>
    <property type="match status" value="1"/>
</dbReference>
<dbReference type="InterPro" id="IPR017441">
    <property type="entry name" value="Protein_kinase_ATP_BS"/>
</dbReference>
<dbReference type="Proteomes" id="UP000248706">
    <property type="component" value="Unassembled WGS sequence"/>
</dbReference>
<comment type="catalytic activity">
    <reaction evidence="8">
        <text>L-seryl-[protein] + ATP = O-phospho-L-seryl-[protein] + ADP + H(+)</text>
        <dbReference type="Rhea" id="RHEA:17989"/>
        <dbReference type="Rhea" id="RHEA-COMP:9863"/>
        <dbReference type="Rhea" id="RHEA-COMP:11604"/>
        <dbReference type="ChEBI" id="CHEBI:15378"/>
        <dbReference type="ChEBI" id="CHEBI:29999"/>
        <dbReference type="ChEBI" id="CHEBI:30616"/>
        <dbReference type="ChEBI" id="CHEBI:83421"/>
        <dbReference type="ChEBI" id="CHEBI:456216"/>
        <dbReference type="EC" id="2.7.11.1"/>
    </reaction>
</comment>
<feature type="transmembrane region" description="Helical" evidence="11">
    <location>
        <begin position="406"/>
        <end position="425"/>
    </location>
</feature>
<evidence type="ECO:0000313" key="14">
    <source>
        <dbReference type="Proteomes" id="UP000248706"/>
    </source>
</evidence>
<dbReference type="CDD" id="cd14014">
    <property type="entry name" value="STKc_PknB_like"/>
    <property type="match status" value="1"/>
</dbReference>
<dbReference type="InterPro" id="IPR000719">
    <property type="entry name" value="Prot_kinase_dom"/>
</dbReference>
<evidence type="ECO:0000256" key="6">
    <source>
        <dbReference type="ARBA" id="ARBA00022840"/>
    </source>
</evidence>
<evidence type="ECO:0000256" key="8">
    <source>
        <dbReference type="ARBA" id="ARBA00048679"/>
    </source>
</evidence>
<feature type="region of interest" description="Disordered" evidence="10">
    <location>
        <begin position="349"/>
        <end position="374"/>
    </location>
</feature>
<dbReference type="Gene3D" id="3.30.200.20">
    <property type="entry name" value="Phosphorylase Kinase, domain 1"/>
    <property type="match status" value="1"/>
</dbReference>
<evidence type="ECO:0000256" key="1">
    <source>
        <dbReference type="ARBA" id="ARBA00012513"/>
    </source>
</evidence>
<dbReference type="PROSITE" id="PS50011">
    <property type="entry name" value="PROTEIN_KINASE_DOM"/>
    <property type="match status" value="1"/>
</dbReference>
<evidence type="ECO:0000256" key="2">
    <source>
        <dbReference type="ARBA" id="ARBA00022527"/>
    </source>
</evidence>
<evidence type="ECO:0000256" key="5">
    <source>
        <dbReference type="ARBA" id="ARBA00022777"/>
    </source>
</evidence>
<dbReference type="EMBL" id="MCIF01000002">
    <property type="protein sequence ID" value="RAQ95452.1"/>
    <property type="molecule type" value="Genomic_DNA"/>
</dbReference>
<keyword evidence="11" id="KW-0812">Transmembrane</keyword>
<comment type="caution">
    <text evidence="13">The sequence shown here is derived from an EMBL/GenBank/DDBJ whole genome shotgun (WGS) entry which is preliminary data.</text>
</comment>
<keyword evidence="2" id="KW-0723">Serine/threonine-protein kinase</keyword>
<dbReference type="Pfam" id="PF00069">
    <property type="entry name" value="Pkinase"/>
    <property type="match status" value="1"/>
</dbReference>
<evidence type="ECO:0000256" key="7">
    <source>
        <dbReference type="ARBA" id="ARBA00047899"/>
    </source>
</evidence>
<dbReference type="OrthoDB" id="138273at2"/>
<dbReference type="PROSITE" id="PS00108">
    <property type="entry name" value="PROTEIN_KINASE_ST"/>
    <property type="match status" value="1"/>
</dbReference>
<feature type="compositionally biased region" description="Polar residues" evidence="10">
    <location>
        <begin position="355"/>
        <end position="364"/>
    </location>
</feature>
<dbReference type="PANTHER" id="PTHR43289:SF6">
    <property type="entry name" value="SERINE_THREONINE-PROTEIN KINASE NEKL-3"/>
    <property type="match status" value="1"/>
</dbReference>
<name>A0A328VH74_9CHLR</name>
<dbReference type="FunFam" id="1.10.510.10:FF:000021">
    <property type="entry name" value="Serine/threonine protein kinase"/>
    <property type="match status" value="1"/>
</dbReference>
<keyword evidence="5" id="KW-0418">Kinase</keyword>
<protein>
    <recommendedName>
        <fullName evidence="1">non-specific serine/threonine protein kinase</fullName>
        <ecNumber evidence="1">2.7.11.1</ecNumber>
    </recommendedName>
</protein>
<dbReference type="InterPro" id="IPR011009">
    <property type="entry name" value="Kinase-like_dom_sf"/>
</dbReference>
<dbReference type="SMART" id="SM00220">
    <property type="entry name" value="S_TKc"/>
    <property type="match status" value="1"/>
</dbReference>
<organism evidence="13 14">
    <name type="scientific">Thermogemmatispora tikiterensis</name>
    <dbReference type="NCBI Taxonomy" id="1825093"/>
    <lineage>
        <taxon>Bacteria</taxon>
        <taxon>Bacillati</taxon>
        <taxon>Chloroflexota</taxon>
        <taxon>Ktedonobacteria</taxon>
        <taxon>Thermogemmatisporales</taxon>
        <taxon>Thermogemmatisporaceae</taxon>
        <taxon>Thermogemmatispora</taxon>
    </lineage>
</organism>
<proteinExistence type="predicted"/>
<dbReference type="RefSeq" id="WP_112428187.1">
    <property type="nucleotide sequence ID" value="NZ_MCIF01000002.1"/>
</dbReference>
<dbReference type="GO" id="GO:0005524">
    <property type="term" value="F:ATP binding"/>
    <property type="evidence" value="ECO:0007669"/>
    <property type="project" value="UniProtKB-UniRule"/>
</dbReference>
<evidence type="ECO:0000256" key="4">
    <source>
        <dbReference type="ARBA" id="ARBA00022741"/>
    </source>
</evidence>
<evidence type="ECO:0000256" key="10">
    <source>
        <dbReference type="SAM" id="MobiDB-lite"/>
    </source>
</evidence>
<dbReference type="EC" id="2.7.11.1" evidence="1"/>
<reference evidence="13 14" key="1">
    <citation type="submission" date="2016-08" db="EMBL/GenBank/DDBJ databases">
        <title>Analysis of Carbohydrate Active Enzymes in Thermogemmatispora T81 Reveals Carbohydrate Degradation Ability.</title>
        <authorList>
            <person name="Tomazini A."/>
            <person name="Lal S."/>
            <person name="Stott M."/>
            <person name="Henrissat B."/>
            <person name="Polikarpov I."/>
            <person name="Sparling R."/>
            <person name="Levin D.B."/>
        </authorList>
    </citation>
    <scope>NUCLEOTIDE SEQUENCE [LARGE SCALE GENOMIC DNA]</scope>
    <source>
        <strain evidence="13 14">T81</strain>
    </source>
</reference>
<feature type="region of interest" description="Disordered" evidence="10">
    <location>
        <begin position="179"/>
        <end position="199"/>
    </location>
</feature>
<comment type="catalytic activity">
    <reaction evidence="7">
        <text>L-threonyl-[protein] + ATP = O-phospho-L-threonyl-[protein] + ADP + H(+)</text>
        <dbReference type="Rhea" id="RHEA:46608"/>
        <dbReference type="Rhea" id="RHEA-COMP:11060"/>
        <dbReference type="Rhea" id="RHEA-COMP:11605"/>
        <dbReference type="ChEBI" id="CHEBI:15378"/>
        <dbReference type="ChEBI" id="CHEBI:30013"/>
        <dbReference type="ChEBI" id="CHEBI:30616"/>
        <dbReference type="ChEBI" id="CHEBI:61977"/>
        <dbReference type="ChEBI" id="CHEBI:456216"/>
        <dbReference type="EC" id="2.7.11.1"/>
    </reaction>
</comment>
<keyword evidence="4 9" id="KW-0547">Nucleotide-binding</keyword>
<dbReference type="GO" id="GO:0004674">
    <property type="term" value="F:protein serine/threonine kinase activity"/>
    <property type="evidence" value="ECO:0007669"/>
    <property type="project" value="UniProtKB-KW"/>
</dbReference>
<feature type="domain" description="Protein kinase" evidence="12">
    <location>
        <begin position="14"/>
        <end position="311"/>
    </location>
</feature>
<keyword evidence="6 9" id="KW-0067">ATP-binding</keyword>
<keyword evidence="11" id="KW-1133">Transmembrane helix</keyword>
<dbReference type="FunFam" id="3.30.200.20:FF:000035">
    <property type="entry name" value="Serine/threonine protein kinase Stk1"/>
    <property type="match status" value="1"/>
</dbReference>
<dbReference type="PROSITE" id="PS00107">
    <property type="entry name" value="PROTEIN_KINASE_ATP"/>
    <property type="match status" value="1"/>
</dbReference>
<keyword evidence="14" id="KW-1185">Reference proteome</keyword>
<dbReference type="InterPro" id="IPR008271">
    <property type="entry name" value="Ser/Thr_kinase_AS"/>
</dbReference>
<dbReference type="PANTHER" id="PTHR43289">
    <property type="entry name" value="MITOGEN-ACTIVATED PROTEIN KINASE KINASE KINASE 20-RELATED"/>
    <property type="match status" value="1"/>
</dbReference>
<keyword evidence="11" id="KW-0472">Membrane</keyword>
<evidence type="ECO:0000256" key="3">
    <source>
        <dbReference type="ARBA" id="ARBA00022679"/>
    </source>
</evidence>
<evidence type="ECO:0000256" key="9">
    <source>
        <dbReference type="PROSITE-ProRule" id="PRU10141"/>
    </source>
</evidence>